<evidence type="ECO:0000256" key="2">
    <source>
        <dbReference type="ARBA" id="ARBA00004496"/>
    </source>
</evidence>
<comment type="catalytic activity">
    <reaction evidence="14">
        <text>IMP + diphosphate = hypoxanthine + 5-phospho-alpha-D-ribose 1-diphosphate</text>
        <dbReference type="Rhea" id="RHEA:17973"/>
        <dbReference type="ChEBI" id="CHEBI:17368"/>
        <dbReference type="ChEBI" id="CHEBI:33019"/>
        <dbReference type="ChEBI" id="CHEBI:58017"/>
        <dbReference type="ChEBI" id="CHEBI:58053"/>
        <dbReference type="EC" id="2.4.2.8"/>
    </reaction>
    <physiologicalReaction direction="right-to-left" evidence="14">
        <dbReference type="Rhea" id="RHEA:17975"/>
    </physiologicalReaction>
</comment>
<comment type="subcellular location">
    <subcellularLocation>
        <location evidence="2 15">Cytoplasm</location>
    </subcellularLocation>
</comment>
<dbReference type="EC" id="2.4.2.8" evidence="5 15"/>
<evidence type="ECO:0000256" key="5">
    <source>
        <dbReference type="ARBA" id="ARBA00011895"/>
    </source>
</evidence>
<protein>
    <recommendedName>
        <fullName evidence="5 15">Hypoxanthine phosphoribosyltransferase</fullName>
        <ecNumber evidence="5 15">2.4.2.8</ecNumber>
    </recommendedName>
</protein>
<feature type="domain" description="Phosphoribosyltransferase" evidence="16">
    <location>
        <begin position="13"/>
        <end position="157"/>
    </location>
</feature>
<evidence type="ECO:0000313" key="17">
    <source>
        <dbReference type="EMBL" id="MBT0654490.1"/>
    </source>
</evidence>
<dbReference type="InterPro" id="IPR005904">
    <property type="entry name" value="Hxn_phspho_trans"/>
</dbReference>
<accession>A0ABS5SGK2</accession>
<gene>
    <name evidence="17" type="primary">hpt</name>
    <name evidence="17" type="ORF">KI810_15675</name>
</gene>
<evidence type="ECO:0000256" key="10">
    <source>
        <dbReference type="ARBA" id="ARBA00022726"/>
    </source>
</evidence>
<evidence type="ECO:0000256" key="8">
    <source>
        <dbReference type="ARBA" id="ARBA00022679"/>
    </source>
</evidence>
<evidence type="ECO:0000256" key="15">
    <source>
        <dbReference type="RuleBase" id="RU364099"/>
    </source>
</evidence>
<dbReference type="NCBIfam" id="TIGR01203">
    <property type="entry name" value="HGPRTase"/>
    <property type="match status" value="1"/>
</dbReference>
<evidence type="ECO:0000256" key="6">
    <source>
        <dbReference type="ARBA" id="ARBA00022490"/>
    </source>
</evidence>
<reference evidence="17 18" key="1">
    <citation type="submission" date="2021-05" db="EMBL/GenBank/DDBJ databases">
        <title>The draft genome of Geobacter luticola JCM 17780.</title>
        <authorList>
            <person name="Xu Z."/>
            <person name="Masuda Y."/>
            <person name="Itoh H."/>
            <person name="Senoo K."/>
        </authorList>
    </citation>
    <scope>NUCLEOTIDE SEQUENCE [LARGE SCALE GENOMIC DNA]</scope>
    <source>
        <strain evidence="17 18">JCM 17780</strain>
    </source>
</reference>
<sequence length="172" mass="18631">MGAELRLVYSPGQIAASVGTLARRIGQDYAGEEVVLVVVLKGALFFAADLARQIGLPLSMEFVKLKSYSGTSSTGTVVITKDLDGPIAGKHVLVVEDIVDTGLTLQFLLAHLNDQGARSVKVCTLLDKSGRRQVEVAPDYVGISCENRFLVGYGLDFDERYRELPAIYELIP</sequence>
<evidence type="ECO:0000259" key="16">
    <source>
        <dbReference type="Pfam" id="PF00156"/>
    </source>
</evidence>
<comment type="cofactor">
    <cofactor evidence="1 15">
        <name>Mg(2+)</name>
        <dbReference type="ChEBI" id="CHEBI:18420"/>
    </cofactor>
</comment>
<keyword evidence="8 15" id="KW-0808">Transferase</keyword>
<keyword evidence="9 15" id="KW-0479">Metal-binding</keyword>
<evidence type="ECO:0000256" key="1">
    <source>
        <dbReference type="ARBA" id="ARBA00001946"/>
    </source>
</evidence>
<dbReference type="PANTHER" id="PTHR43340:SF1">
    <property type="entry name" value="HYPOXANTHINE PHOSPHORIBOSYLTRANSFERASE"/>
    <property type="match status" value="1"/>
</dbReference>
<dbReference type="CDD" id="cd06223">
    <property type="entry name" value="PRTases_typeI"/>
    <property type="match status" value="1"/>
</dbReference>
<keyword evidence="7 15" id="KW-0328">Glycosyltransferase</keyword>
<evidence type="ECO:0000256" key="7">
    <source>
        <dbReference type="ARBA" id="ARBA00022676"/>
    </source>
</evidence>
<comment type="catalytic activity">
    <reaction evidence="13">
        <text>GMP + diphosphate = guanine + 5-phospho-alpha-D-ribose 1-diphosphate</text>
        <dbReference type="Rhea" id="RHEA:25424"/>
        <dbReference type="ChEBI" id="CHEBI:16235"/>
        <dbReference type="ChEBI" id="CHEBI:33019"/>
        <dbReference type="ChEBI" id="CHEBI:58017"/>
        <dbReference type="ChEBI" id="CHEBI:58115"/>
        <dbReference type="EC" id="2.4.2.8"/>
    </reaction>
    <physiologicalReaction direction="right-to-left" evidence="13">
        <dbReference type="Rhea" id="RHEA:25426"/>
    </physiologicalReaction>
</comment>
<evidence type="ECO:0000256" key="14">
    <source>
        <dbReference type="ARBA" id="ARBA00049402"/>
    </source>
</evidence>
<keyword evidence="18" id="KW-1185">Reference proteome</keyword>
<dbReference type="InterPro" id="IPR029057">
    <property type="entry name" value="PRTase-like"/>
</dbReference>
<evidence type="ECO:0000256" key="9">
    <source>
        <dbReference type="ARBA" id="ARBA00022723"/>
    </source>
</evidence>
<comment type="similarity">
    <text evidence="4 15">Belongs to the purine/pyrimidine phosphoribosyltransferase family.</text>
</comment>
<dbReference type="SUPFAM" id="SSF53271">
    <property type="entry name" value="PRTase-like"/>
    <property type="match status" value="1"/>
</dbReference>
<keyword evidence="12 15" id="KW-0460">Magnesium</keyword>
<dbReference type="Pfam" id="PF00156">
    <property type="entry name" value="Pribosyltran"/>
    <property type="match status" value="1"/>
</dbReference>
<dbReference type="PANTHER" id="PTHR43340">
    <property type="entry name" value="HYPOXANTHINE-GUANINE PHOSPHORIBOSYLTRANSFERASE"/>
    <property type="match status" value="1"/>
</dbReference>
<evidence type="ECO:0000256" key="4">
    <source>
        <dbReference type="ARBA" id="ARBA00008391"/>
    </source>
</evidence>
<organism evidence="17 18">
    <name type="scientific">Geomobilimonas luticola</name>
    <dbReference type="NCBI Taxonomy" id="1114878"/>
    <lineage>
        <taxon>Bacteria</taxon>
        <taxon>Pseudomonadati</taxon>
        <taxon>Thermodesulfobacteriota</taxon>
        <taxon>Desulfuromonadia</taxon>
        <taxon>Geobacterales</taxon>
        <taxon>Geobacteraceae</taxon>
        <taxon>Geomobilimonas</taxon>
    </lineage>
</organism>
<dbReference type="EMBL" id="JAHCVK010000011">
    <property type="protein sequence ID" value="MBT0654490.1"/>
    <property type="molecule type" value="Genomic_DNA"/>
</dbReference>
<dbReference type="Gene3D" id="3.40.50.2020">
    <property type="match status" value="1"/>
</dbReference>
<proteinExistence type="inferred from homology"/>
<comment type="caution">
    <text evidence="17">The sequence shown here is derived from an EMBL/GenBank/DDBJ whole genome shotgun (WGS) entry which is preliminary data.</text>
</comment>
<evidence type="ECO:0000313" key="18">
    <source>
        <dbReference type="Proteomes" id="UP000756860"/>
    </source>
</evidence>
<dbReference type="InterPro" id="IPR050408">
    <property type="entry name" value="HGPRT"/>
</dbReference>
<evidence type="ECO:0000256" key="13">
    <source>
        <dbReference type="ARBA" id="ARBA00048811"/>
    </source>
</evidence>
<keyword evidence="11 15" id="KW-0547">Nucleotide-binding</keyword>
<dbReference type="RefSeq" id="WP_214176499.1">
    <property type="nucleotide sequence ID" value="NZ_JAHCVK010000011.1"/>
</dbReference>
<evidence type="ECO:0000256" key="12">
    <source>
        <dbReference type="ARBA" id="ARBA00022842"/>
    </source>
</evidence>
<evidence type="ECO:0000256" key="11">
    <source>
        <dbReference type="ARBA" id="ARBA00022741"/>
    </source>
</evidence>
<name>A0ABS5SGK2_9BACT</name>
<evidence type="ECO:0000256" key="3">
    <source>
        <dbReference type="ARBA" id="ARBA00004669"/>
    </source>
</evidence>
<dbReference type="InterPro" id="IPR000836">
    <property type="entry name" value="PRTase_dom"/>
</dbReference>
<keyword evidence="10 15" id="KW-0660">Purine salvage</keyword>
<keyword evidence="6 15" id="KW-0963">Cytoplasm</keyword>
<dbReference type="Proteomes" id="UP000756860">
    <property type="component" value="Unassembled WGS sequence"/>
</dbReference>
<dbReference type="GO" id="GO:0016757">
    <property type="term" value="F:glycosyltransferase activity"/>
    <property type="evidence" value="ECO:0007669"/>
    <property type="project" value="UniProtKB-KW"/>
</dbReference>
<comment type="pathway">
    <text evidence="3 15">Purine metabolism; IMP biosynthesis via salvage pathway; IMP from hypoxanthine: step 1/1.</text>
</comment>